<evidence type="ECO:0000259" key="2">
    <source>
        <dbReference type="Pfam" id="PF12776"/>
    </source>
</evidence>
<dbReference type="InterPro" id="IPR024752">
    <property type="entry name" value="Myb/SANT-like_dom"/>
</dbReference>
<sequence>MNFHIPQQATFFYRGKWNQEMDSQLLLTLINLRSDHDWEDGNVPDEVLNNVRAMINHPFGAELSSDDISARVKMLEARYSLFKKVVGTNGVQWNMEERVVIADELTWKIILETDASAAAYFYRDEPEFNLLARFFGWYDIKVEFPHEVITLSDNTKVIVLTESLVLDAPIRGKPYDSPADSDEVTSPMPGPSTRVRHKLFDVGVPCVDAISSTTSTTRVNPGKKGIFSSPKGSSCAPWSPCPSSHRTLP</sequence>
<proteinExistence type="predicted"/>
<evidence type="ECO:0000313" key="3">
    <source>
        <dbReference type="EMBL" id="KAG6387389.1"/>
    </source>
</evidence>
<comment type="caution">
    <text evidence="3">The sequence shown here is derived from an EMBL/GenBank/DDBJ whole genome shotgun (WGS) entry which is preliminary data.</text>
</comment>
<feature type="region of interest" description="Disordered" evidence="1">
    <location>
        <begin position="218"/>
        <end position="249"/>
    </location>
</feature>
<feature type="compositionally biased region" description="Low complexity" evidence="1">
    <location>
        <begin position="233"/>
        <end position="249"/>
    </location>
</feature>
<dbReference type="PANTHER" id="PTHR46929">
    <property type="entry name" value="EXPRESSED PROTEIN"/>
    <property type="match status" value="1"/>
</dbReference>
<dbReference type="AlphaFoldDB" id="A0A8X8Z123"/>
<evidence type="ECO:0000256" key="1">
    <source>
        <dbReference type="SAM" id="MobiDB-lite"/>
    </source>
</evidence>
<reference evidence="3" key="2">
    <citation type="submission" date="2020-08" db="EMBL/GenBank/DDBJ databases">
        <title>Plant Genome Project.</title>
        <authorList>
            <person name="Zhang R.-G."/>
        </authorList>
    </citation>
    <scope>NUCLEOTIDE SEQUENCE</scope>
    <source>
        <strain evidence="3">Huo1</strain>
        <tissue evidence="3">Leaf</tissue>
    </source>
</reference>
<dbReference type="EMBL" id="PNBA02000021">
    <property type="protein sequence ID" value="KAG6387389.1"/>
    <property type="molecule type" value="Genomic_DNA"/>
</dbReference>
<accession>A0A8X8Z123</accession>
<organism evidence="3">
    <name type="scientific">Salvia splendens</name>
    <name type="common">Scarlet sage</name>
    <dbReference type="NCBI Taxonomy" id="180675"/>
    <lineage>
        <taxon>Eukaryota</taxon>
        <taxon>Viridiplantae</taxon>
        <taxon>Streptophyta</taxon>
        <taxon>Embryophyta</taxon>
        <taxon>Tracheophyta</taxon>
        <taxon>Spermatophyta</taxon>
        <taxon>Magnoliopsida</taxon>
        <taxon>eudicotyledons</taxon>
        <taxon>Gunneridae</taxon>
        <taxon>Pentapetalae</taxon>
        <taxon>asterids</taxon>
        <taxon>lamiids</taxon>
        <taxon>Lamiales</taxon>
        <taxon>Lamiaceae</taxon>
        <taxon>Nepetoideae</taxon>
        <taxon>Mentheae</taxon>
        <taxon>Salviinae</taxon>
        <taxon>Salvia</taxon>
        <taxon>Salvia subgen. Calosphace</taxon>
        <taxon>core Calosphace</taxon>
    </lineage>
</organism>
<dbReference type="PANTHER" id="PTHR46929:SF3">
    <property type="entry name" value="MYB_SANT-LIKE DOMAIN-CONTAINING PROTEIN"/>
    <property type="match status" value="1"/>
</dbReference>
<gene>
    <name evidence="3" type="ORF">SASPL_152576</name>
</gene>
<reference evidence="3" key="1">
    <citation type="submission" date="2018-01" db="EMBL/GenBank/DDBJ databases">
        <authorList>
            <person name="Mao J.F."/>
        </authorList>
    </citation>
    <scope>NUCLEOTIDE SEQUENCE</scope>
    <source>
        <strain evidence="3">Huo1</strain>
        <tissue evidence="3">Leaf</tissue>
    </source>
</reference>
<dbReference type="Pfam" id="PF12776">
    <property type="entry name" value="Myb_DNA-bind_3"/>
    <property type="match status" value="1"/>
</dbReference>
<feature type="domain" description="Myb/SANT-like" evidence="2">
    <location>
        <begin position="16"/>
        <end position="108"/>
    </location>
</feature>
<dbReference type="Proteomes" id="UP000298416">
    <property type="component" value="Unassembled WGS sequence"/>
</dbReference>
<name>A0A8X8Z123_SALSN</name>
<evidence type="ECO:0000313" key="4">
    <source>
        <dbReference type="Proteomes" id="UP000298416"/>
    </source>
</evidence>
<protein>
    <recommendedName>
        <fullName evidence="2">Myb/SANT-like domain-containing protein</fullName>
    </recommendedName>
</protein>
<keyword evidence="4" id="KW-1185">Reference proteome</keyword>